<feature type="non-terminal residue" evidence="2">
    <location>
        <position position="1"/>
    </location>
</feature>
<organism evidence="2 3">
    <name type="scientific">Pristionchus fissidentatus</name>
    <dbReference type="NCBI Taxonomy" id="1538716"/>
    <lineage>
        <taxon>Eukaryota</taxon>
        <taxon>Metazoa</taxon>
        <taxon>Ecdysozoa</taxon>
        <taxon>Nematoda</taxon>
        <taxon>Chromadorea</taxon>
        <taxon>Rhabditida</taxon>
        <taxon>Rhabditina</taxon>
        <taxon>Diplogasteromorpha</taxon>
        <taxon>Diplogasteroidea</taxon>
        <taxon>Neodiplogasteridae</taxon>
        <taxon>Pristionchus</taxon>
    </lineage>
</organism>
<dbReference type="AlphaFoldDB" id="A0AAV5VW57"/>
<gene>
    <name evidence="2" type="ORF">PFISCL1PPCAC_13895</name>
</gene>
<proteinExistence type="predicted"/>
<feature type="transmembrane region" description="Helical" evidence="1">
    <location>
        <begin position="12"/>
        <end position="31"/>
    </location>
</feature>
<comment type="caution">
    <text evidence="2">The sequence shown here is derived from an EMBL/GenBank/DDBJ whole genome shotgun (WGS) entry which is preliminary data.</text>
</comment>
<keyword evidence="1" id="KW-1133">Transmembrane helix</keyword>
<reference evidence="2" key="1">
    <citation type="submission" date="2023-10" db="EMBL/GenBank/DDBJ databases">
        <title>Genome assembly of Pristionchus species.</title>
        <authorList>
            <person name="Yoshida K."/>
            <person name="Sommer R.J."/>
        </authorList>
    </citation>
    <scope>NUCLEOTIDE SEQUENCE</scope>
    <source>
        <strain evidence="2">RS5133</strain>
    </source>
</reference>
<dbReference type="EMBL" id="BTSY01000004">
    <property type="protein sequence ID" value="GMT22598.1"/>
    <property type="molecule type" value="Genomic_DNA"/>
</dbReference>
<protein>
    <recommendedName>
        <fullName evidence="4">G protein-coupled receptor</fullName>
    </recommendedName>
</protein>
<accession>A0AAV5VW57</accession>
<evidence type="ECO:0000256" key="1">
    <source>
        <dbReference type="SAM" id="Phobius"/>
    </source>
</evidence>
<keyword evidence="1" id="KW-0472">Membrane</keyword>
<evidence type="ECO:0000313" key="2">
    <source>
        <dbReference type="EMBL" id="GMT22598.1"/>
    </source>
</evidence>
<name>A0AAV5VW57_9BILA</name>
<sequence>LSLPSERLTQLICCSIGIVSLFINCFALFLILKLRNIYATNILFIQLILQALFIIENFHFSILFIPYVFSTLGGGFCIGLLCDWPFRVAFTVNFSGNLDATDDVIIGLLRSPPLLSSSKSDLALFITQNDFLGKITAETKCASCLYFGHLRYVRIRLWRPYYVLYGQVSRSADEVGPTNVCEIRILISSVRSCSDKDNNINQIVSVFSIRRITSEMPSRCSELRASKAQ</sequence>
<keyword evidence="3" id="KW-1185">Reference proteome</keyword>
<evidence type="ECO:0008006" key="4">
    <source>
        <dbReference type="Google" id="ProtNLM"/>
    </source>
</evidence>
<evidence type="ECO:0000313" key="3">
    <source>
        <dbReference type="Proteomes" id="UP001432322"/>
    </source>
</evidence>
<dbReference type="Proteomes" id="UP001432322">
    <property type="component" value="Unassembled WGS sequence"/>
</dbReference>
<feature type="transmembrane region" description="Helical" evidence="1">
    <location>
        <begin position="62"/>
        <end position="81"/>
    </location>
</feature>
<feature type="transmembrane region" description="Helical" evidence="1">
    <location>
        <begin position="37"/>
        <end position="55"/>
    </location>
</feature>
<keyword evidence="1" id="KW-0812">Transmembrane</keyword>